<reference evidence="1 2" key="1">
    <citation type="journal article" date="2013" name="Genome Announc.">
        <title>Draft genome sequences for three mercury-methylating, sulfate-reducing bacteria.</title>
        <authorList>
            <person name="Brown S.D."/>
            <person name="Hurt R.A.Jr."/>
            <person name="Gilmour C.C."/>
            <person name="Elias D.A."/>
        </authorList>
    </citation>
    <scope>NUCLEOTIDE SEQUENCE [LARGE SCALE GENOMIC DNA]</scope>
    <source>
        <strain evidence="1 2">DSM 2059</strain>
    </source>
</reference>
<accession>S7TPY1</accession>
<gene>
    <name evidence="1" type="ORF">dsmv_0426</name>
</gene>
<evidence type="ECO:0000313" key="1">
    <source>
        <dbReference type="EMBL" id="EPR39016.1"/>
    </source>
</evidence>
<dbReference type="EMBL" id="ATHJ01000094">
    <property type="protein sequence ID" value="EPR39016.1"/>
    <property type="molecule type" value="Genomic_DNA"/>
</dbReference>
<name>S7TPY1_DESML</name>
<comment type="caution">
    <text evidence="1">The sequence shown here is derived from an EMBL/GenBank/DDBJ whole genome shotgun (WGS) entry which is preliminary data.</text>
</comment>
<keyword evidence="2" id="KW-1185">Reference proteome</keyword>
<dbReference type="AlphaFoldDB" id="S7TPY1"/>
<protein>
    <submittedName>
        <fullName evidence="1">Uncharacterized protein</fullName>
    </submittedName>
</protein>
<organism evidence="1 2">
    <name type="scientific">Desulfococcus multivorans DSM 2059</name>
    <dbReference type="NCBI Taxonomy" id="1121405"/>
    <lineage>
        <taxon>Bacteria</taxon>
        <taxon>Pseudomonadati</taxon>
        <taxon>Thermodesulfobacteriota</taxon>
        <taxon>Desulfobacteria</taxon>
        <taxon>Desulfobacterales</taxon>
        <taxon>Desulfococcaceae</taxon>
        <taxon>Desulfococcus</taxon>
    </lineage>
</organism>
<sequence>MDIVKRTEIEEKLRKLIEDELKKDDARKISAPKVPCNVIRRRKGEKDKRIYALN</sequence>
<dbReference type="Proteomes" id="UP000014977">
    <property type="component" value="Unassembled WGS sequence"/>
</dbReference>
<evidence type="ECO:0000313" key="2">
    <source>
        <dbReference type="Proteomes" id="UP000014977"/>
    </source>
</evidence>
<proteinExistence type="predicted"/>